<dbReference type="RefSeq" id="WP_318348908.1">
    <property type="nucleotide sequence ID" value="NZ_AP018694.1"/>
</dbReference>
<dbReference type="Proteomes" id="UP001193389">
    <property type="component" value="Chromosome"/>
</dbReference>
<dbReference type="PANTHER" id="PTHR37164:SF1">
    <property type="entry name" value="BACTERIOHEMERYTHRIN"/>
    <property type="match status" value="1"/>
</dbReference>
<evidence type="ECO:0000256" key="1">
    <source>
        <dbReference type="ARBA" id="ARBA00010587"/>
    </source>
</evidence>
<keyword evidence="3" id="KW-0479">Metal-binding</keyword>
<feature type="domain" description="Hemerythrin-like" evidence="5">
    <location>
        <begin position="19"/>
        <end position="125"/>
    </location>
</feature>
<evidence type="ECO:0000256" key="3">
    <source>
        <dbReference type="ARBA" id="ARBA00022723"/>
    </source>
</evidence>
<reference evidence="6" key="1">
    <citation type="journal article" date="2020" name="Int. J. Syst. Evol. Microbiol.">
        <title>Aquipluma nitroreducens gen. nov. sp. nov., a novel facultatively anaerobic bacterium isolated from a freshwater lake.</title>
        <authorList>
            <person name="Watanabe M."/>
            <person name="Kojima H."/>
            <person name="Fukui M."/>
        </authorList>
    </citation>
    <scope>NUCLEOTIDE SEQUENCE</scope>
    <source>
        <strain evidence="6">MeG22</strain>
    </source>
</reference>
<keyword evidence="4" id="KW-0408">Iron</keyword>
<dbReference type="CDD" id="cd12107">
    <property type="entry name" value="Hemerythrin"/>
    <property type="match status" value="1"/>
</dbReference>
<keyword evidence="2" id="KW-0813">Transport</keyword>
<keyword evidence="2" id="KW-0561">Oxygen transport</keyword>
<evidence type="ECO:0000313" key="6">
    <source>
        <dbReference type="EMBL" id="BBE20811.1"/>
    </source>
</evidence>
<dbReference type="Gene3D" id="1.20.120.50">
    <property type="entry name" value="Hemerythrin-like"/>
    <property type="match status" value="1"/>
</dbReference>
<dbReference type="GO" id="GO:0046872">
    <property type="term" value="F:metal ion binding"/>
    <property type="evidence" value="ECO:0007669"/>
    <property type="project" value="UniProtKB-KW"/>
</dbReference>
<dbReference type="GO" id="GO:0005344">
    <property type="term" value="F:oxygen carrier activity"/>
    <property type="evidence" value="ECO:0007669"/>
    <property type="project" value="UniProtKB-KW"/>
</dbReference>
<evidence type="ECO:0000256" key="4">
    <source>
        <dbReference type="ARBA" id="ARBA00023004"/>
    </source>
</evidence>
<dbReference type="InterPro" id="IPR012827">
    <property type="entry name" value="Hemerythrin_metal-bd"/>
</dbReference>
<dbReference type="NCBIfam" id="NF033749">
    <property type="entry name" value="bact_hemeryth"/>
    <property type="match status" value="1"/>
</dbReference>
<dbReference type="Pfam" id="PF01814">
    <property type="entry name" value="Hemerythrin"/>
    <property type="match status" value="1"/>
</dbReference>
<dbReference type="PROSITE" id="PS00550">
    <property type="entry name" value="HEMERYTHRINS"/>
    <property type="match status" value="1"/>
</dbReference>
<accession>A0A5K7SGT6</accession>
<dbReference type="EMBL" id="AP018694">
    <property type="protein sequence ID" value="BBE20811.1"/>
    <property type="molecule type" value="Genomic_DNA"/>
</dbReference>
<dbReference type="KEGG" id="anf:AQPE_5005"/>
<evidence type="ECO:0000313" key="7">
    <source>
        <dbReference type="Proteomes" id="UP001193389"/>
    </source>
</evidence>
<name>A0A5K7SGT6_9BACT</name>
<sequence length="141" mass="17096">MDTTKKMTLWDQISIGNPEIDHDHKELFEIYNDLVDLIEFKKNRDNFAGILTKMTNYSLMHFKKEERYMKNLSFPKLNEHIKHHQKYIYNVAMYNAELLGINPPDPEEIITFLKNWWINHILKIDIQYEQFKKENAINSDY</sequence>
<comment type="similarity">
    <text evidence="1">Belongs to the hemerythrin family.</text>
</comment>
<evidence type="ECO:0000259" key="5">
    <source>
        <dbReference type="Pfam" id="PF01814"/>
    </source>
</evidence>
<dbReference type="NCBIfam" id="TIGR02481">
    <property type="entry name" value="hemeryth_dom"/>
    <property type="match status" value="1"/>
</dbReference>
<protein>
    <submittedName>
        <fullName evidence="6">Methyl-accepting chemotaxis protein</fullName>
    </submittedName>
</protein>
<dbReference type="AlphaFoldDB" id="A0A5K7SGT6"/>
<evidence type="ECO:0000256" key="2">
    <source>
        <dbReference type="ARBA" id="ARBA00022621"/>
    </source>
</evidence>
<keyword evidence="7" id="KW-1185">Reference proteome</keyword>
<dbReference type="PANTHER" id="PTHR37164">
    <property type="entry name" value="BACTERIOHEMERYTHRIN"/>
    <property type="match status" value="1"/>
</dbReference>
<dbReference type="SUPFAM" id="SSF47188">
    <property type="entry name" value="Hemerythrin-like"/>
    <property type="match status" value="1"/>
</dbReference>
<organism evidence="6 7">
    <name type="scientific">Aquipluma nitroreducens</name>
    <dbReference type="NCBI Taxonomy" id="2010828"/>
    <lineage>
        <taxon>Bacteria</taxon>
        <taxon>Pseudomonadati</taxon>
        <taxon>Bacteroidota</taxon>
        <taxon>Bacteroidia</taxon>
        <taxon>Marinilabiliales</taxon>
        <taxon>Prolixibacteraceae</taxon>
        <taxon>Aquipluma</taxon>
    </lineage>
</organism>
<dbReference type="InterPro" id="IPR035938">
    <property type="entry name" value="Hemerythrin-like_sf"/>
</dbReference>
<dbReference type="InterPro" id="IPR016131">
    <property type="entry name" value="Haemerythrin_Fe_BS"/>
</dbReference>
<proteinExistence type="inferred from homology"/>
<dbReference type="InterPro" id="IPR050669">
    <property type="entry name" value="Hemerythrin"/>
</dbReference>
<dbReference type="InterPro" id="IPR012312">
    <property type="entry name" value="Hemerythrin-like"/>
</dbReference>
<gene>
    <name evidence="6" type="ORF">AQPE_5005</name>
</gene>